<feature type="repeat" description="ANK" evidence="3">
    <location>
        <begin position="204"/>
        <end position="232"/>
    </location>
</feature>
<evidence type="ECO:0000313" key="5">
    <source>
        <dbReference type="Proteomes" id="UP001174997"/>
    </source>
</evidence>
<dbReference type="PROSITE" id="PS50088">
    <property type="entry name" value="ANK_REPEAT"/>
    <property type="match status" value="3"/>
</dbReference>
<organism evidence="4 5">
    <name type="scientific">Cercophora samala</name>
    <dbReference type="NCBI Taxonomy" id="330535"/>
    <lineage>
        <taxon>Eukaryota</taxon>
        <taxon>Fungi</taxon>
        <taxon>Dikarya</taxon>
        <taxon>Ascomycota</taxon>
        <taxon>Pezizomycotina</taxon>
        <taxon>Sordariomycetes</taxon>
        <taxon>Sordariomycetidae</taxon>
        <taxon>Sordariales</taxon>
        <taxon>Lasiosphaeriaceae</taxon>
        <taxon>Cercophora</taxon>
    </lineage>
</organism>
<keyword evidence="5" id="KW-1185">Reference proteome</keyword>
<comment type="caution">
    <text evidence="4">The sequence shown here is derived from an EMBL/GenBank/DDBJ whole genome shotgun (WGS) entry which is preliminary data.</text>
</comment>
<evidence type="ECO:0000256" key="2">
    <source>
        <dbReference type="ARBA" id="ARBA00023043"/>
    </source>
</evidence>
<keyword evidence="2 3" id="KW-0040">ANK repeat</keyword>
<gene>
    <name evidence="4" type="ORF">QBC41DRAFT_399332</name>
</gene>
<dbReference type="Pfam" id="PF12796">
    <property type="entry name" value="Ank_2"/>
    <property type="match status" value="2"/>
</dbReference>
<dbReference type="PROSITE" id="PS50297">
    <property type="entry name" value="ANK_REP_REGION"/>
    <property type="match status" value="1"/>
</dbReference>
<protein>
    <submittedName>
        <fullName evidence="4">Ankyrin repeat domain-containing protein</fullName>
    </submittedName>
</protein>
<evidence type="ECO:0000256" key="3">
    <source>
        <dbReference type="PROSITE-ProRule" id="PRU00023"/>
    </source>
</evidence>
<dbReference type="Proteomes" id="UP001174997">
    <property type="component" value="Unassembled WGS sequence"/>
</dbReference>
<dbReference type="PRINTS" id="PR01415">
    <property type="entry name" value="ANKYRIN"/>
</dbReference>
<dbReference type="Pfam" id="PF00023">
    <property type="entry name" value="Ank"/>
    <property type="match status" value="1"/>
</dbReference>
<dbReference type="PANTHER" id="PTHR24198">
    <property type="entry name" value="ANKYRIN REPEAT AND PROTEIN KINASE DOMAIN-CONTAINING PROTEIN"/>
    <property type="match status" value="1"/>
</dbReference>
<dbReference type="SUPFAM" id="SSF48403">
    <property type="entry name" value="Ankyrin repeat"/>
    <property type="match status" value="1"/>
</dbReference>
<dbReference type="Gene3D" id="1.25.40.20">
    <property type="entry name" value="Ankyrin repeat-containing domain"/>
    <property type="match status" value="2"/>
</dbReference>
<name>A0AA40D8R5_9PEZI</name>
<evidence type="ECO:0000256" key="1">
    <source>
        <dbReference type="ARBA" id="ARBA00022737"/>
    </source>
</evidence>
<reference evidence="4" key="1">
    <citation type="submission" date="2023-06" db="EMBL/GenBank/DDBJ databases">
        <title>Genome-scale phylogeny and comparative genomics of the fungal order Sordariales.</title>
        <authorList>
            <consortium name="Lawrence Berkeley National Laboratory"/>
            <person name="Hensen N."/>
            <person name="Bonometti L."/>
            <person name="Westerberg I."/>
            <person name="Brannstrom I.O."/>
            <person name="Guillou S."/>
            <person name="Cros-Aarteil S."/>
            <person name="Calhoun S."/>
            <person name="Haridas S."/>
            <person name="Kuo A."/>
            <person name="Mondo S."/>
            <person name="Pangilinan J."/>
            <person name="Riley R."/>
            <person name="Labutti K."/>
            <person name="Andreopoulos B."/>
            <person name="Lipzen A."/>
            <person name="Chen C."/>
            <person name="Yanf M."/>
            <person name="Daum C."/>
            <person name="Ng V."/>
            <person name="Clum A."/>
            <person name="Steindorff A."/>
            <person name="Ohm R."/>
            <person name="Martin F."/>
            <person name="Silar P."/>
            <person name="Natvig D."/>
            <person name="Lalanne C."/>
            <person name="Gautier V."/>
            <person name="Ament-Velasquez S.L."/>
            <person name="Kruys A."/>
            <person name="Hutchinson M.I."/>
            <person name="Powell A.J."/>
            <person name="Barry K."/>
            <person name="Miller A.N."/>
            <person name="Grigoriev I.V."/>
            <person name="Debuchy R."/>
            <person name="Gladieux P."/>
            <person name="Thoren M.H."/>
            <person name="Johannesson H."/>
        </authorList>
    </citation>
    <scope>NUCLEOTIDE SEQUENCE</scope>
    <source>
        <strain evidence="4">CBS 307.81</strain>
    </source>
</reference>
<dbReference type="SMART" id="SM00248">
    <property type="entry name" value="ANK"/>
    <property type="match status" value="6"/>
</dbReference>
<proteinExistence type="predicted"/>
<dbReference type="AlphaFoldDB" id="A0AA40D8R5"/>
<accession>A0AA40D8R5</accession>
<feature type="repeat" description="ANK" evidence="3">
    <location>
        <begin position="167"/>
        <end position="199"/>
    </location>
</feature>
<sequence>MSTAVADLGTAAQKVDPIDRAAASLRAASMGGFATLVELLLKKHKQSFPAEFEDRILNGQDKDGAGPLFHAAFVGHADVIEVLLAQQGIKVNLKNAKDWTPLRAALGNDNADAAELLVEDANVIATKAFHVNWNPLCHASGAGYIHVVKLLLAKDGVKDEIDLQDGDGMTALYLASNNGHTRVVKSLLEAGAKLNQESKGYLMPLYGAASAGHARIVEILLGKGADASPRTHEGDSALDASVTGGHAAVAELLMDHLTKTD</sequence>
<dbReference type="PANTHER" id="PTHR24198:SF165">
    <property type="entry name" value="ANKYRIN REPEAT-CONTAINING PROTEIN-RELATED"/>
    <property type="match status" value="1"/>
</dbReference>
<keyword evidence="1" id="KW-0677">Repeat</keyword>
<dbReference type="EMBL" id="JAULSY010000098">
    <property type="protein sequence ID" value="KAK0665942.1"/>
    <property type="molecule type" value="Genomic_DNA"/>
</dbReference>
<dbReference type="InterPro" id="IPR002110">
    <property type="entry name" value="Ankyrin_rpt"/>
</dbReference>
<feature type="repeat" description="ANK" evidence="3">
    <location>
        <begin position="63"/>
        <end position="96"/>
    </location>
</feature>
<dbReference type="InterPro" id="IPR036770">
    <property type="entry name" value="Ankyrin_rpt-contain_sf"/>
</dbReference>
<evidence type="ECO:0000313" key="4">
    <source>
        <dbReference type="EMBL" id="KAK0665942.1"/>
    </source>
</evidence>